<dbReference type="InterPro" id="IPR019734">
    <property type="entry name" value="TPR_rpt"/>
</dbReference>
<gene>
    <name evidence="4" type="ORF">EEL30_14510</name>
</gene>
<dbReference type="OrthoDB" id="9766710at2"/>
<keyword evidence="5" id="KW-1185">Reference proteome</keyword>
<sequence length="530" mass="62112">MHADNEKMYLVVNSKFSKWKPCPIMSQIVNDVLQIYTEIQAYSQRIEPTLEIPVSLVPFINPLLRKRLGLFYMPSLTPDNNDHPEEKTSYQLIQCVANVIRTIQKTMQQTLVLVLPAGLSISKTDRLFLKAVDKHVTFKWYEQDVREQRSDFPDKMYTPKLKQAKQTVSFYTRRITREQRLLSLIIGGIDRALQAAFYHEANRKIVMATRLFRRMGPIPYSLKERQAFVYLALQQHQRAIKHLFWLVEHARTPIEGCHARISLAAQLITQDQQKESFEQARRCLAEVKQLEREVVGTERILLESMRLNTTALLLYRRKKYRSALQKLERAFATIDNNELVEKYAGQVSIVSDNAVRITLLLYETKSSEKWATRLSRAAQYHDFGKIRASKVYAKLEKWEEAKDWATKALEENVAQPELYINRALCLYHLKEYKRMLQDVERAEAYGKQDIEIILLKATVMEELDKKSEAIDYYQQAICINPHHVHAWIDMARLYWDIGETRDATVALTQAIMLDPSREDVREWMNMLQHS</sequence>
<dbReference type="InterPro" id="IPR050498">
    <property type="entry name" value="Ycf3"/>
</dbReference>
<feature type="repeat" description="TPR" evidence="3">
    <location>
        <begin position="484"/>
        <end position="517"/>
    </location>
</feature>
<name>A0A518V8S8_BRELA</name>
<feature type="repeat" description="TPR" evidence="3">
    <location>
        <begin position="450"/>
        <end position="483"/>
    </location>
</feature>
<dbReference type="SUPFAM" id="SSF48452">
    <property type="entry name" value="TPR-like"/>
    <property type="match status" value="1"/>
</dbReference>
<accession>A0A518V8S8</accession>
<proteinExistence type="predicted"/>
<dbReference type="Gene3D" id="1.25.40.10">
    <property type="entry name" value="Tetratricopeptide repeat domain"/>
    <property type="match status" value="1"/>
</dbReference>
<dbReference type="PANTHER" id="PTHR44858:SF1">
    <property type="entry name" value="UDP-N-ACETYLGLUCOSAMINE--PEPTIDE N-ACETYLGLUCOSAMINYLTRANSFERASE SPINDLY-RELATED"/>
    <property type="match status" value="1"/>
</dbReference>
<dbReference type="EMBL" id="CP033464">
    <property type="protein sequence ID" value="QDX93401.1"/>
    <property type="molecule type" value="Genomic_DNA"/>
</dbReference>
<reference evidence="4 5" key="1">
    <citation type="submission" date="2018-11" db="EMBL/GenBank/DDBJ databases">
        <title>Phylogenetic determinants of toxin gene distribution in genomes of Brevibacillus laterosporus.</title>
        <authorList>
            <person name="Glare T.R."/>
            <person name="Durrant A."/>
            <person name="Berry C."/>
            <person name="Palma L."/>
            <person name="Ormskirk M."/>
            <person name="Cox M.O."/>
        </authorList>
    </citation>
    <scope>NUCLEOTIDE SEQUENCE [LARGE SCALE GENOMIC DNA]</scope>
    <source>
        <strain evidence="4 5">1821L</strain>
    </source>
</reference>
<evidence type="ECO:0000313" key="4">
    <source>
        <dbReference type="EMBL" id="QDX93401.1"/>
    </source>
</evidence>
<dbReference type="Proteomes" id="UP000319432">
    <property type="component" value="Chromosome"/>
</dbReference>
<protein>
    <submittedName>
        <fullName evidence="4">Tetratricopeptide repeat protein</fullName>
    </submittedName>
</protein>
<evidence type="ECO:0000256" key="3">
    <source>
        <dbReference type="PROSITE-ProRule" id="PRU00339"/>
    </source>
</evidence>
<dbReference type="PROSITE" id="PS50005">
    <property type="entry name" value="TPR"/>
    <property type="match status" value="2"/>
</dbReference>
<evidence type="ECO:0000256" key="1">
    <source>
        <dbReference type="ARBA" id="ARBA00022737"/>
    </source>
</evidence>
<keyword evidence="2 3" id="KW-0802">TPR repeat</keyword>
<dbReference type="SMART" id="SM00028">
    <property type="entry name" value="TPR"/>
    <property type="match status" value="5"/>
</dbReference>
<dbReference type="InterPro" id="IPR011990">
    <property type="entry name" value="TPR-like_helical_dom_sf"/>
</dbReference>
<dbReference type="Pfam" id="PF14559">
    <property type="entry name" value="TPR_19"/>
    <property type="match status" value="1"/>
</dbReference>
<dbReference type="PANTHER" id="PTHR44858">
    <property type="entry name" value="TETRATRICOPEPTIDE REPEAT PROTEIN 6"/>
    <property type="match status" value="1"/>
</dbReference>
<evidence type="ECO:0000256" key="2">
    <source>
        <dbReference type="ARBA" id="ARBA00022803"/>
    </source>
</evidence>
<evidence type="ECO:0000313" key="5">
    <source>
        <dbReference type="Proteomes" id="UP000319432"/>
    </source>
</evidence>
<organism evidence="4 5">
    <name type="scientific">Brevibacillus laterosporus</name>
    <name type="common">Bacillus laterosporus</name>
    <dbReference type="NCBI Taxonomy" id="1465"/>
    <lineage>
        <taxon>Bacteria</taxon>
        <taxon>Bacillati</taxon>
        <taxon>Bacillota</taxon>
        <taxon>Bacilli</taxon>
        <taxon>Bacillales</taxon>
        <taxon>Paenibacillaceae</taxon>
        <taxon>Brevibacillus</taxon>
    </lineage>
</organism>
<dbReference type="AlphaFoldDB" id="A0A518V8S8"/>
<keyword evidence="1" id="KW-0677">Repeat</keyword>